<dbReference type="Proteomes" id="UP000676506">
    <property type="component" value="Chromosome 1"/>
</dbReference>
<organism evidence="2 3">
    <name type="scientific">Chloracidobacterium validum</name>
    <dbReference type="NCBI Taxonomy" id="2821543"/>
    <lineage>
        <taxon>Bacteria</taxon>
        <taxon>Pseudomonadati</taxon>
        <taxon>Acidobacteriota</taxon>
        <taxon>Terriglobia</taxon>
        <taxon>Terriglobales</taxon>
        <taxon>Acidobacteriaceae</taxon>
        <taxon>Chloracidobacterium</taxon>
    </lineage>
</organism>
<dbReference type="EMBL" id="CP072648">
    <property type="protein sequence ID" value="QUW01981.1"/>
    <property type="molecule type" value="Genomic_DNA"/>
</dbReference>
<proteinExistence type="predicted"/>
<evidence type="ECO:0000313" key="2">
    <source>
        <dbReference type="EMBL" id="QUW01981.1"/>
    </source>
</evidence>
<accession>A0ABX8B5U0</accession>
<dbReference type="RefSeq" id="WP_211427872.1">
    <property type="nucleotide sequence ID" value="NZ_CP072648.1"/>
</dbReference>
<protein>
    <submittedName>
        <fullName evidence="2">Uncharacterized protein</fullName>
    </submittedName>
</protein>
<evidence type="ECO:0000313" key="3">
    <source>
        <dbReference type="Proteomes" id="UP000676506"/>
    </source>
</evidence>
<gene>
    <name evidence="2" type="ORF">J8C06_06265</name>
</gene>
<reference evidence="2 3" key="1">
    <citation type="submission" date="2021-03" db="EMBL/GenBank/DDBJ databases">
        <title>Genomic and phenotypic characterization of Chloracidobacterium isolates provides evidence for multiple species.</title>
        <authorList>
            <person name="Saini M.K."/>
            <person name="Costas A.M.G."/>
            <person name="Tank M."/>
            <person name="Bryant D.A."/>
        </authorList>
    </citation>
    <scope>NUCLEOTIDE SEQUENCE [LARGE SCALE GENOMIC DNA]</scope>
    <source>
        <strain evidence="2 3">BV2-C</strain>
    </source>
</reference>
<feature type="region of interest" description="Disordered" evidence="1">
    <location>
        <begin position="1"/>
        <end position="25"/>
    </location>
</feature>
<evidence type="ECO:0000256" key="1">
    <source>
        <dbReference type="SAM" id="MobiDB-lite"/>
    </source>
</evidence>
<sequence>MTTKFVPDALKSPTSPTPKPVRRMVRRDRHSTPTFQPSMFEDDLVSALAVATENVRARQVFDWECVRRQRTV</sequence>
<name>A0ABX8B5U0_9BACT</name>
<keyword evidence="3" id="KW-1185">Reference proteome</keyword>